<feature type="region of interest" description="Disordered" evidence="1">
    <location>
        <begin position="1"/>
        <end position="24"/>
    </location>
</feature>
<name>A0A0E9V4Z0_ANGAN</name>
<reference evidence="2" key="2">
    <citation type="journal article" date="2015" name="Fish Shellfish Immunol.">
        <title>Early steps in the European eel (Anguilla anguilla)-Vibrio vulnificus interaction in the gills: Role of the RtxA13 toxin.</title>
        <authorList>
            <person name="Callol A."/>
            <person name="Pajuelo D."/>
            <person name="Ebbesson L."/>
            <person name="Teles M."/>
            <person name="MacKenzie S."/>
            <person name="Amaro C."/>
        </authorList>
    </citation>
    <scope>NUCLEOTIDE SEQUENCE</scope>
</reference>
<organism evidence="2">
    <name type="scientific">Anguilla anguilla</name>
    <name type="common">European freshwater eel</name>
    <name type="synonym">Muraena anguilla</name>
    <dbReference type="NCBI Taxonomy" id="7936"/>
    <lineage>
        <taxon>Eukaryota</taxon>
        <taxon>Metazoa</taxon>
        <taxon>Chordata</taxon>
        <taxon>Craniata</taxon>
        <taxon>Vertebrata</taxon>
        <taxon>Euteleostomi</taxon>
        <taxon>Actinopterygii</taxon>
        <taxon>Neopterygii</taxon>
        <taxon>Teleostei</taxon>
        <taxon>Anguilliformes</taxon>
        <taxon>Anguillidae</taxon>
        <taxon>Anguilla</taxon>
    </lineage>
</organism>
<accession>A0A0E9V4Z0</accession>
<evidence type="ECO:0000256" key="1">
    <source>
        <dbReference type="SAM" id="MobiDB-lite"/>
    </source>
</evidence>
<evidence type="ECO:0000313" key="2">
    <source>
        <dbReference type="EMBL" id="JAH73112.1"/>
    </source>
</evidence>
<sequence>MQICPKDVTTERVRQLPTPFPRNQ</sequence>
<reference evidence="2" key="1">
    <citation type="submission" date="2014-11" db="EMBL/GenBank/DDBJ databases">
        <authorList>
            <person name="Amaro Gonzalez C."/>
        </authorList>
    </citation>
    <scope>NUCLEOTIDE SEQUENCE</scope>
</reference>
<protein>
    <submittedName>
        <fullName evidence="2">Uncharacterized protein</fullName>
    </submittedName>
</protein>
<dbReference type="EMBL" id="GBXM01035465">
    <property type="protein sequence ID" value="JAH73112.1"/>
    <property type="molecule type" value="Transcribed_RNA"/>
</dbReference>
<proteinExistence type="predicted"/>
<dbReference type="AlphaFoldDB" id="A0A0E9V4Z0"/>